<name>A0AAD4WTN4_PRUDU</name>
<evidence type="ECO:0000256" key="1">
    <source>
        <dbReference type="SAM" id="SignalP"/>
    </source>
</evidence>
<dbReference type="Proteomes" id="UP001054821">
    <property type="component" value="Chromosome 1"/>
</dbReference>
<proteinExistence type="predicted"/>
<dbReference type="EMBL" id="JAJFAZ020000001">
    <property type="protein sequence ID" value="KAI5348136.1"/>
    <property type="molecule type" value="Genomic_DNA"/>
</dbReference>
<accession>A0AAD4WTN4</accession>
<feature type="signal peptide" evidence="1">
    <location>
        <begin position="1"/>
        <end position="23"/>
    </location>
</feature>
<comment type="caution">
    <text evidence="2">The sequence shown here is derived from an EMBL/GenBank/DDBJ whole genome shotgun (WGS) entry which is preliminary data.</text>
</comment>
<keyword evidence="1" id="KW-0732">Signal</keyword>
<feature type="chain" id="PRO_5041921856" evidence="1">
    <location>
        <begin position="24"/>
        <end position="146"/>
    </location>
</feature>
<evidence type="ECO:0000313" key="3">
    <source>
        <dbReference type="Proteomes" id="UP001054821"/>
    </source>
</evidence>
<gene>
    <name evidence="2" type="ORF">L3X38_001023</name>
</gene>
<protein>
    <submittedName>
        <fullName evidence="2">Uncharacterized protein</fullName>
    </submittedName>
</protein>
<reference evidence="2 3" key="1">
    <citation type="journal article" date="2022" name="G3 (Bethesda)">
        <title>Whole-genome sequence and methylome profiling of the almond [Prunus dulcis (Mill.) D.A. Webb] cultivar 'Nonpareil'.</title>
        <authorList>
            <person name="D'Amico-Willman K.M."/>
            <person name="Ouma W.Z."/>
            <person name="Meulia T."/>
            <person name="Sideli G.M."/>
            <person name="Gradziel T.M."/>
            <person name="Fresnedo-Ramirez J."/>
        </authorList>
    </citation>
    <scope>NUCLEOTIDE SEQUENCE [LARGE SCALE GENOMIC DNA]</scope>
    <source>
        <strain evidence="2">Clone GOH B32 T37-40</strain>
    </source>
</reference>
<organism evidence="2 3">
    <name type="scientific">Prunus dulcis</name>
    <name type="common">Almond</name>
    <name type="synonym">Amygdalus dulcis</name>
    <dbReference type="NCBI Taxonomy" id="3755"/>
    <lineage>
        <taxon>Eukaryota</taxon>
        <taxon>Viridiplantae</taxon>
        <taxon>Streptophyta</taxon>
        <taxon>Embryophyta</taxon>
        <taxon>Tracheophyta</taxon>
        <taxon>Spermatophyta</taxon>
        <taxon>Magnoliopsida</taxon>
        <taxon>eudicotyledons</taxon>
        <taxon>Gunneridae</taxon>
        <taxon>Pentapetalae</taxon>
        <taxon>rosids</taxon>
        <taxon>fabids</taxon>
        <taxon>Rosales</taxon>
        <taxon>Rosaceae</taxon>
        <taxon>Amygdaloideae</taxon>
        <taxon>Amygdaleae</taxon>
        <taxon>Prunus</taxon>
    </lineage>
</organism>
<dbReference type="AlphaFoldDB" id="A0AAD4WTN4"/>
<evidence type="ECO:0000313" key="2">
    <source>
        <dbReference type="EMBL" id="KAI5348136.1"/>
    </source>
</evidence>
<keyword evidence="3" id="KW-1185">Reference proteome</keyword>
<sequence>MGSAWRLLFSLFCIQILATSVVARNIVSVRHDEEGKNLAFRKRGGFGCEGGGFGGVVGSGVGSGLGGGIGKSGEVRNGGFGKGRRILKGGWGGGRGGGRSGGGKHGGFHGGVGVRVHSGAGGGFGKGAIQQTVLLMALYCTFTIFL</sequence>